<proteinExistence type="predicted"/>
<dbReference type="SUPFAM" id="SSF49265">
    <property type="entry name" value="Fibronectin type III"/>
    <property type="match status" value="1"/>
</dbReference>
<dbReference type="Gene3D" id="2.60.40.10">
    <property type="entry name" value="Immunoglobulins"/>
    <property type="match status" value="1"/>
</dbReference>
<evidence type="ECO:0000313" key="4">
    <source>
        <dbReference type="Proteomes" id="UP000014500"/>
    </source>
</evidence>
<dbReference type="InterPro" id="IPR013783">
    <property type="entry name" value="Ig-like_fold"/>
</dbReference>
<evidence type="ECO:0000259" key="2">
    <source>
        <dbReference type="Pfam" id="PF16794"/>
    </source>
</evidence>
<dbReference type="AlphaFoldDB" id="T1IWP0"/>
<dbReference type="HOGENOM" id="CLU_1105050_0_0_1"/>
<reference evidence="4" key="1">
    <citation type="submission" date="2011-05" db="EMBL/GenBank/DDBJ databases">
        <authorList>
            <person name="Richards S.R."/>
            <person name="Qu J."/>
            <person name="Jiang H."/>
            <person name="Jhangiani S.N."/>
            <person name="Agravi P."/>
            <person name="Goodspeed R."/>
            <person name="Gross S."/>
            <person name="Mandapat C."/>
            <person name="Jackson L."/>
            <person name="Mathew T."/>
            <person name="Pu L."/>
            <person name="Thornton R."/>
            <person name="Saada N."/>
            <person name="Wilczek-Boney K.B."/>
            <person name="Lee S."/>
            <person name="Kovar C."/>
            <person name="Wu Y."/>
            <person name="Scherer S.E."/>
            <person name="Worley K.C."/>
            <person name="Muzny D.M."/>
            <person name="Gibbs R."/>
        </authorList>
    </citation>
    <scope>NUCLEOTIDE SEQUENCE</scope>
    <source>
        <strain evidence="4">Brora</strain>
    </source>
</reference>
<evidence type="ECO:0000256" key="1">
    <source>
        <dbReference type="SAM" id="MobiDB-lite"/>
    </source>
</evidence>
<dbReference type="Pfam" id="PF16794">
    <property type="entry name" value="fn3_4"/>
    <property type="match status" value="1"/>
</dbReference>
<feature type="domain" description="Activating transcription factor 7-interacting protein Fn3" evidence="2">
    <location>
        <begin position="135"/>
        <end position="220"/>
    </location>
</feature>
<dbReference type="InterPro" id="IPR036116">
    <property type="entry name" value="FN3_sf"/>
</dbReference>
<dbReference type="Proteomes" id="UP000014500">
    <property type="component" value="Unassembled WGS sequence"/>
</dbReference>
<name>T1IWP0_STRMM</name>
<reference evidence="3" key="2">
    <citation type="submission" date="2015-02" db="UniProtKB">
        <authorList>
            <consortium name="EnsemblMetazoa"/>
        </authorList>
    </citation>
    <scope>IDENTIFICATION</scope>
</reference>
<dbReference type="EMBL" id="JH431626">
    <property type="status" value="NOT_ANNOTATED_CDS"/>
    <property type="molecule type" value="Genomic_DNA"/>
</dbReference>
<sequence>MAVVSCFLNFDRMKRINKNGSDQDKLKKIQKLDSENSPEKENAESLTQQDQPKAEGETNKQDLFERAGIIAQSSVKNQEAGLNELRDEAIQRGVRIERLNIERIANEELQSERLKSSGIRYPVNLLRARQANPTTEMSIVLHWNLNLDNNHAKVSFYRVFACRRLHLTDPPLPIPRDWEILCEQTDTRLPISNLINEETYYFAVLGVDEHKREGPLSRVASAKLMYYDTYLYCILLFNHELKLVPIRDITLF</sequence>
<keyword evidence="4" id="KW-1185">Reference proteome</keyword>
<feature type="region of interest" description="Disordered" evidence="1">
    <location>
        <begin position="18"/>
        <end position="58"/>
    </location>
</feature>
<dbReference type="EnsemblMetazoa" id="SMAR005613-RA">
    <property type="protein sequence ID" value="SMAR005613-PA"/>
    <property type="gene ID" value="SMAR005613"/>
</dbReference>
<dbReference type="InterPro" id="IPR056565">
    <property type="entry name" value="Fn3_ATF7IP"/>
</dbReference>
<feature type="compositionally biased region" description="Basic and acidic residues" evidence="1">
    <location>
        <begin position="21"/>
        <end position="43"/>
    </location>
</feature>
<evidence type="ECO:0000313" key="3">
    <source>
        <dbReference type="EnsemblMetazoa" id="SMAR005613-PA"/>
    </source>
</evidence>
<organism evidence="3 4">
    <name type="scientific">Strigamia maritima</name>
    <name type="common">European centipede</name>
    <name type="synonym">Geophilus maritimus</name>
    <dbReference type="NCBI Taxonomy" id="126957"/>
    <lineage>
        <taxon>Eukaryota</taxon>
        <taxon>Metazoa</taxon>
        <taxon>Ecdysozoa</taxon>
        <taxon>Arthropoda</taxon>
        <taxon>Myriapoda</taxon>
        <taxon>Chilopoda</taxon>
        <taxon>Pleurostigmophora</taxon>
        <taxon>Geophilomorpha</taxon>
        <taxon>Linotaeniidae</taxon>
        <taxon>Strigamia</taxon>
    </lineage>
</organism>
<accession>T1IWP0</accession>
<protein>
    <recommendedName>
        <fullName evidence="2">Activating transcription factor 7-interacting protein Fn3 domain-containing protein</fullName>
    </recommendedName>
</protein>